<keyword evidence="5" id="KW-0325">Glycoprotein</keyword>
<feature type="compositionally biased region" description="Basic and acidic residues" evidence="6">
    <location>
        <begin position="716"/>
        <end position="732"/>
    </location>
</feature>
<dbReference type="STRING" id="407821.A0A087UP73"/>
<dbReference type="EMBL" id="KK120837">
    <property type="protein sequence ID" value="KFM79162.1"/>
    <property type="molecule type" value="Genomic_DNA"/>
</dbReference>
<reference evidence="8 9" key="1">
    <citation type="submission" date="2013-11" db="EMBL/GenBank/DDBJ databases">
        <title>Genome sequencing of Stegodyphus mimosarum.</title>
        <authorList>
            <person name="Bechsgaard J."/>
        </authorList>
    </citation>
    <scope>NUCLEOTIDE SEQUENCE [LARGE SCALE GENOMIC DNA]</scope>
</reference>
<dbReference type="Pfam" id="PF01607">
    <property type="entry name" value="CBM_14"/>
    <property type="match status" value="10"/>
</dbReference>
<dbReference type="Gene3D" id="2.170.140.10">
    <property type="entry name" value="Chitin binding domain"/>
    <property type="match status" value="10"/>
</dbReference>
<feature type="region of interest" description="Disordered" evidence="6">
    <location>
        <begin position="1005"/>
        <end position="1067"/>
    </location>
</feature>
<feature type="non-terminal residue" evidence="8">
    <location>
        <position position="1132"/>
    </location>
</feature>
<feature type="domain" description="Chitin-binding type-2" evidence="7">
    <location>
        <begin position="47"/>
        <end position="109"/>
    </location>
</feature>
<evidence type="ECO:0000313" key="9">
    <source>
        <dbReference type="Proteomes" id="UP000054359"/>
    </source>
</evidence>
<evidence type="ECO:0000256" key="4">
    <source>
        <dbReference type="ARBA" id="ARBA00023157"/>
    </source>
</evidence>
<evidence type="ECO:0000256" key="1">
    <source>
        <dbReference type="ARBA" id="ARBA00022669"/>
    </source>
</evidence>
<evidence type="ECO:0000256" key="2">
    <source>
        <dbReference type="ARBA" id="ARBA00022729"/>
    </source>
</evidence>
<feature type="region of interest" description="Disordered" evidence="6">
    <location>
        <begin position="917"/>
        <end position="962"/>
    </location>
</feature>
<evidence type="ECO:0000313" key="8">
    <source>
        <dbReference type="EMBL" id="KFM79162.1"/>
    </source>
</evidence>
<name>A0A087UP73_STEMI</name>
<keyword evidence="1" id="KW-0147">Chitin-binding</keyword>
<dbReference type="PANTHER" id="PTHR23301">
    <property type="entry name" value="CHITIN BINDING PERITROPHIN-A"/>
    <property type="match status" value="1"/>
</dbReference>
<dbReference type="GO" id="GO:0008061">
    <property type="term" value="F:chitin binding"/>
    <property type="evidence" value="ECO:0007669"/>
    <property type="project" value="UniProtKB-KW"/>
</dbReference>
<feature type="region of interest" description="Disordered" evidence="6">
    <location>
        <begin position="708"/>
        <end position="795"/>
    </location>
</feature>
<organism evidence="8 9">
    <name type="scientific">Stegodyphus mimosarum</name>
    <name type="common">African social velvet spider</name>
    <dbReference type="NCBI Taxonomy" id="407821"/>
    <lineage>
        <taxon>Eukaryota</taxon>
        <taxon>Metazoa</taxon>
        <taxon>Ecdysozoa</taxon>
        <taxon>Arthropoda</taxon>
        <taxon>Chelicerata</taxon>
        <taxon>Arachnida</taxon>
        <taxon>Araneae</taxon>
        <taxon>Araneomorphae</taxon>
        <taxon>Entelegynae</taxon>
        <taxon>Eresoidea</taxon>
        <taxon>Eresidae</taxon>
        <taxon>Stegodyphus</taxon>
    </lineage>
</organism>
<evidence type="ECO:0000259" key="7">
    <source>
        <dbReference type="PROSITE" id="PS50940"/>
    </source>
</evidence>
<dbReference type="InterPro" id="IPR002557">
    <property type="entry name" value="Chitin-bd_dom"/>
</dbReference>
<feature type="region of interest" description="Disordered" evidence="6">
    <location>
        <begin position="98"/>
        <end position="161"/>
    </location>
</feature>
<keyword evidence="3" id="KW-0677">Repeat</keyword>
<evidence type="ECO:0000256" key="5">
    <source>
        <dbReference type="ARBA" id="ARBA00023180"/>
    </source>
</evidence>
<feature type="domain" description="Chitin-binding type-2" evidence="7">
    <location>
        <begin position="158"/>
        <end position="218"/>
    </location>
</feature>
<feature type="compositionally biased region" description="Low complexity" evidence="6">
    <location>
        <begin position="217"/>
        <end position="265"/>
    </location>
</feature>
<feature type="domain" description="Chitin-binding type-2" evidence="7">
    <location>
        <begin position="653"/>
        <end position="715"/>
    </location>
</feature>
<dbReference type="InterPro" id="IPR036508">
    <property type="entry name" value="Chitin-bd_dom_sf"/>
</dbReference>
<feature type="domain" description="Chitin-binding type-2" evidence="7">
    <location>
        <begin position="797"/>
        <end position="858"/>
    </location>
</feature>
<feature type="compositionally biased region" description="Low complexity" evidence="6">
    <location>
        <begin position="424"/>
        <end position="475"/>
    </location>
</feature>
<gene>
    <name evidence="8" type="ORF">X975_25887</name>
</gene>
<evidence type="ECO:0000256" key="3">
    <source>
        <dbReference type="ARBA" id="ARBA00022737"/>
    </source>
</evidence>
<dbReference type="InterPro" id="IPR051940">
    <property type="entry name" value="Chitin_bind-dev_reg"/>
</dbReference>
<feature type="compositionally biased region" description="Low complexity" evidence="6">
    <location>
        <begin position="627"/>
        <end position="651"/>
    </location>
</feature>
<feature type="region of interest" description="Disordered" evidence="6">
    <location>
        <begin position="529"/>
        <end position="653"/>
    </location>
</feature>
<keyword evidence="2" id="KW-0732">Signal</keyword>
<feature type="domain" description="Chitin-binding type-2" evidence="7">
    <location>
        <begin position="957"/>
        <end position="1019"/>
    </location>
</feature>
<sequence length="1132" mass="123535">MRYCNRKDLAPPCDGSTTEQASSSQSQETTGGTTAVYPTESSTKGEKSECNKPGFFRCPEDCNKFYRCVDEEGDGQNLVRYDFKCPDGLIFDEKNKKCDWPSSELTCDSDSSTTYSTQTTRTSTSQSSQPQTTKDYTTSTRPSTSGTSGTTSDVTSASGECTEEGFFRNPDDCSKYYRCIDTGYGTYTREDYACEEDEVFDEEMRYCNRKDLAPPCDGSTPGQTSSQTKTTTDKTTSVYTTEKQTSTSTTGYPTESSTEGSKSTTAYPTESSTGGSKSECEEEGFFRCPEDCNKFYRCVEDEGYLVRYDFKCPEGLIFDEKNKKCDWPSSELTCDDSSSTKSSSSYPSTTKTTASSGSTSSSGECIEEGFFRNPDDCSKYYRCIDEGDGTLTREDFACEEDEVFDEEMRYCNKKDLAPPCEDQSSTAGSSSTSTSESATSRPSTSPTSESSTLRSTDSTTKESSTTEGYESTSGTSKKDSESGDCEEEGFHRHPDDCSKFYRCVDFKGDGQSFTRYDFDCPEGLVFDEDNDVCNWPSVVPSCESSTSSDRSTSGNPDSGVSGTSSNSQESSQTTSSGASTTVQEGSAISSTNRDVSQDSSSTTVADRRSTTPGDEDFSSTTTNDRQSTTSADASRSSTDTSTRSTSDGGSSENIECTEEGFFRHPEDCSKFYRCVDFAGTGESFVRYDFDCPEGLVFDEVNSVCNWPNQSPGCESESTRRGSDATSSDEKVSKTTTEGTDTTRDGTSTSESSFSSSGTDSSKDGTSTSEDSISSSGTYKTTESQTSGTSSGSTSAGDFQCEEEGFFKNPNDCKKYYECKRDEETGELIKIDCECPEGHVFDSEGWYCNAEELSPPCDEGSFRCTEEGFFRDPEDCTKYYQCNKTGPGNDDFRSEKFQCPDGYVFDENGRYCNAPELSEPCDETSGSTRITKSEESVSSTASTTTSSGTSSTSSSVSKGECTEEGFFRNPEDCTKYYQCSRNEETDEIERTDFTCPDGRIFDEGSSYCNDPQLSEEPCESGSTSTTRKQTNAGNADSSTNTAEQTPESTSSTEGSQADSRRSGGGPQCTQEGFFRHPDDCNKFYRCVDFSGSGESFVRYDFDCPEGLHFDEVNSVCNWPTMTPACKSESSSFL</sequence>
<keyword evidence="4" id="KW-1015">Disulfide bond</keyword>
<feature type="domain" description="Chitin-binding type-2" evidence="7">
    <location>
        <begin position="860"/>
        <end position="922"/>
    </location>
</feature>
<feature type="domain" description="Chitin-binding type-2" evidence="7">
    <location>
        <begin position="482"/>
        <end position="544"/>
    </location>
</feature>
<feature type="region of interest" description="Disordered" evidence="6">
    <location>
        <begin position="1"/>
        <end position="49"/>
    </location>
</feature>
<feature type="domain" description="Chitin-binding type-2" evidence="7">
    <location>
        <begin position="277"/>
        <end position="336"/>
    </location>
</feature>
<dbReference type="OMA" id="RTFYRCV"/>
<feature type="domain" description="Chitin-binding type-2" evidence="7">
    <location>
        <begin position="362"/>
        <end position="422"/>
    </location>
</feature>
<feature type="compositionally biased region" description="Polar residues" evidence="6">
    <location>
        <begin position="266"/>
        <end position="276"/>
    </location>
</feature>
<keyword evidence="9" id="KW-1185">Reference proteome</keyword>
<protein>
    <submittedName>
        <fullName evidence="8">Putative chitinase 3</fullName>
    </submittedName>
</protein>
<feature type="compositionally biased region" description="Polar residues" evidence="6">
    <location>
        <begin position="1019"/>
        <end position="1056"/>
    </location>
</feature>
<dbReference type="PROSITE" id="PS50940">
    <property type="entry name" value="CHIT_BIND_II"/>
    <property type="match status" value="10"/>
</dbReference>
<dbReference type="OrthoDB" id="6435520at2759"/>
<feature type="compositionally biased region" description="Low complexity" evidence="6">
    <location>
        <begin position="935"/>
        <end position="958"/>
    </location>
</feature>
<feature type="compositionally biased region" description="Low complexity" evidence="6">
    <location>
        <begin position="536"/>
        <end position="583"/>
    </location>
</feature>
<proteinExistence type="predicted"/>
<feature type="compositionally biased region" description="Low complexity" evidence="6">
    <location>
        <begin position="734"/>
        <end position="794"/>
    </location>
</feature>
<dbReference type="SUPFAM" id="SSF57625">
    <property type="entry name" value="Invertebrate chitin-binding proteins"/>
    <property type="match status" value="10"/>
</dbReference>
<feature type="region of interest" description="Disordered" evidence="6">
    <location>
        <begin position="418"/>
        <end position="496"/>
    </location>
</feature>
<feature type="domain" description="Chitin-binding type-2" evidence="7">
    <location>
        <begin position="1064"/>
        <end position="1126"/>
    </location>
</feature>
<dbReference type="Proteomes" id="UP000054359">
    <property type="component" value="Unassembled WGS sequence"/>
</dbReference>
<dbReference type="PANTHER" id="PTHR23301:SF0">
    <property type="entry name" value="CHITIN-BINDING TYPE-2 DOMAIN-CONTAINING PROTEIN-RELATED"/>
    <property type="match status" value="1"/>
</dbReference>
<feature type="compositionally biased region" description="Low complexity" evidence="6">
    <location>
        <begin position="337"/>
        <end position="362"/>
    </location>
</feature>
<feature type="region of interest" description="Disordered" evidence="6">
    <location>
        <begin position="211"/>
        <end position="280"/>
    </location>
</feature>
<evidence type="ECO:0000256" key="6">
    <source>
        <dbReference type="SAM" id="MobiDB-lite"/>
    </source>
</evidence>
<feature type="compositionally biased region" description="Low complexity" evidence="6">
    <location>
        <begin position="109"/>
        <end position="159"/>
    </location>
</feature>
<accession>A0A087UP73</accession>
<feature type="compositionally biased region" description="Polar residues" evidence="6">
    <location>
        <begin position="584"/>
        <end position="604"/>
    </location>
</feature>
<dbReference type="GO" id="GO:0005576">
    <property type="term" value="C:extracellular region"/>
    <property type="evidence" value="ECO:0007669"/>
    <property type="project" value="InterPro"/>
</dbReference>
<feature type="compositionally biased region" description="Low complexity" evidence="6">
    <location>
        <begin position="15"/>
        <end position="35"/>
    </location>
</feature>
<feature type="region of interest" description="Disordered" evidence="6">
    <location>
        <begin position="328"/>
        <end position="365"/>
    </location>
</feature>
<dbReference type="SMART" id="SM00494">
    <property type="entry name" value="ChtBD2"/>
    <property type="match status" value="10"/>
</dbReference>
<dbReference type="AlphaFoldDB" id="A0A087UP73"/>